<keyword evidence="3" id="KW-1185">Reference proteome</keyword>
<accession>A0A022R863</accession>
<evidence type="ECO:0000259" key="1">
    <source>
        <dbReference type="Pfam" id="PF00112"/>
    </source>
</evidence>
<evidence type="ECO:0000313" key="2">
    <source>
        <dbReference type="EMBL" id="EYU36562.1"/>
    </source>
</evidence>
<feature type="domain" description="Peptidase C1A papain C-terminal" evidence="1">
    <location>
        <begin position="4"/>
        <end position="45"/>
    </location>
</feature>
<dbReference type="STRING" id="4155.A0A022R863"/>
<name>A0A022R863_ERYGU</name>
<dbReference type="EMBL" id="KI630592">
    <property type="protein sequence ID" value="EYU36562.1"/>
    <property type="molecule type" value="Genomic_DNA"/>
</dbReference>
<dbReference type="SUPFAM" id="SSF54001">
    <property type="entry name" value="Cysteine proteinases"/>
    <property type="match status" value="1"/>
</dbReference>
<organism evidence="2 3">
    <name type="scientific">Erythranthe guttata</name>
    <name type="common">Yellow monkey flower</name>
    <name type="synonym">Mimulus guttatus</name>
    <dbReference type="NCBI Taxonomy" id="4155"/>
    <lineage>
        <taxon>Eukaryota</taxon>
        <taxon>Viridiplantae</taxon>
        <taxon>Streptophyta</taxon>
        <taxon>Embryophyta</taxon>
        <taxon>Tracheophyta</taxon>
        <taxon>Spermatophyta</taxon>
        <taxon>Magnoliopsida</taxon>
        <taxon>eudicotyledons</taxon>
        <taxon>Gunneridae</taxon>
        <taxon>Pentapetalae</taxon>
        <taxon>asterids</taxon>
        <taxon>lamiids</taxon>
        <taxon>Lamiales</taxon>
        <taxon>Phrymaceae</taxon>
        <taxon>Erythranthe</taxon>
    </lineage>
</organism>
<dbReference type="Pfam" id="PF00112">
    <property type="entry name" value="Peptidase_C1"/>
    <property type="match status" value="1"/>
</dbReference>
<sequence length="104" mass="11863">KGKKAEDYWILKNSWGIEGGYMRLLRNSGRPEGICGVNLFAVYPIKRTDNPPPFQDKLIRNNSRFKLSAATPYAFRRRSLKAAVQPNKVESCCRIGCRRPASFN</sequence>
<reference evidence="2 3" key="1">
    <citation type="journal article" date="2013" name="Proc. Natl. Acad. Sci. U.S.A.">
        <title>Fine-scale variation in meiotic recombination in Mimulus inferred from population shotgun sequencing.</title>
        <authorList>
            <person name="Hellsten U."/>
            <person name="Wright K.M."/>
            <person name="Jenkins J."/>
            <person name="Shu S."/>
            <person name="Yuan Y."/>
            <person name="Wessler S.R."/>
            <person name="Schmutz J."/>
            <person name="Willis J.H."/>
            <person name="Rokhsar D.S."/>
        </authorList>
    </citation>
    <scope>NUCLEOTIDE SEQUENCE [LARGE SCALE GENOMIC DNA]</scope>
    <source>
        <strain evidence="3">cv. DUN x IM62</strain>
    </source>
</reference>
<dbReference type="InterPro" id="IPR038765">
    <property type="entry name" value="Papain-like_cys_pep_sf"/>
</dbReference>
<dbReference type="Proteomes" id="UP000030748">
    <property type="component" value="Unassembled WGS sequence"/>
</dbReference>
<dbReference type="GO" id="GO:0008234">
    <property type="term" value="F:cysteine-type peptidase activity"/>
    <property type="evidence" value="ECO:0007669"/>
    <property type="project" value="InterPro"/>
</dbReference>
<dbReference type="GO" id="GO:0006508">
    <property type="term" value="P:proteolysis"/>
    <property type="evidence" value="ECO:0007669"/>
    <property type="project" value="InterPro"/>
</dbReference>
<gene>
    <name evidence="2" type="ORF">MIMGU_mgv1a023371mg</name>
</gene>
<protein>
    <recommendedName>
        <fullName evidence="1">Peptidase C1A papain C-terminal domain-containing protein</fullName>
    </recommendedName>
</protein>
<dbReference type="AlphaFoldDB" id="A0A022R863"/>
<feature type="non-terminal residue" evidence="2">
    <location>
        <position position="1"/>
    </location>
</feature>
<proteinExistence type="predicted"/>
<evidence type="ECO:0000313" key="3">
    <source>
        <dbReference type="Proteomes" id="UP000030748"/>
    </source>
</evidence>
<dbReference type="Gene3D" id="2.40.50.170">
    <property type="entry name" value="Cysteine proteinases. Chain C"/>
    <property type="match status" value="1"/>
</dbReference>
<dbReference type="InterPro" id="IPR000668">
    <property type="entry name" value="Peptidase_C1A_C"/>
</dbReference>